<accession>A0ACB9EMD2</accession>
<organism evidence="1 2">
    <name type="scientific">Smallanthus sonchifolius</name>
    <dbReference type="NCBI Taxonomy" id="185202"/>
    <lineage>
        <taxon>Eukaryota</taxon>
        <taxon>Viridiplantae</taxon>
        <taxon>Streptophyta</taxon>
        <taxon>Embryophyta</taxon>
        <taxon>Tracheophyta</taxon>
        <taxon>Spermatophyta</taxon>
        <taxon>Magnoliopsida</taxon>
        <taxon>eudicotyledons</taxon>
        <taxon>Gunneridae</taxon>
        <taxon>Pentapetalae</taxon>
        <taxon>asterids</taxon>
        <taxon>campanulids</taxon>
        <taxon>Asterales</taxon>
        <taxon>Asteraceae</taxon>
        <taxon>Asteroideae</taxon>
        <taxon>Heliantheae alliance</taxon>
        <taxon>Millerieae</taxon>
        <taxon>Smallanthus</taxon>
    </lineage>
</organism>
<reference evidence="2" key="1">
    <citation type="journal article" date="2022" name="Mol. Ecol. Resour.">
        <title>The genomes of chicory, endive, great burdock and yacon provide insights into Asteraceae palaeo-polyploidization history and plant inulin production.</title>
        <authorList>
            <person name="Fan W."/>
            <person name="Wang S."/>
            <person name="Wang H."/>
            <person name="Wang A."/>
            <person name="Jiang F."/>
            <person name="Liu H."/>
            <person name="Zhao H."/>
            <person name="Xu D."/>
            <person name="Zhang Y."/>
        </authorList>
    </citation>
    <scope>NUCLEOTIDE SEQUENCE [LARGE SCALE GENOMIC DNA]</scope>
    <source>
        <strain evidence="2">cv. Yunnan</strain>
    </source>
</reference>
<dbReference type="EMBL" id="CM042034">
    <property type="protein sequence ID" value="KAI3760164.1"/>
    <property type="molecule type" value="Genomic_DNA"/>
</dbReference>
<protein>
    <submittedName>
        <fullName evidence="1">Uncharacterized protein</fullName>
    </submittedName>
</protein>
<keyword evidence="2" id="KW-1185">Reference proteome</keyword>
<evidence type="ECO:0000313" key="1">
    <source>
        <dbReference type="EMBL" id="KAI3760164.1"/>
    </source>
</evidence>
<comment type="caution">
    <text evidence="1">The sequence shown here is derived from an EMBL/GenBank/DDBJ whole genome shotgun (WGS) entry which is preliminary data.</text>
</comment>
<proteinExistence type="predicted"/>
<evidence type="ECO:0000313" key="2">
    <source>
        <dbReference type="Proteomes" id="UP001056120"/>
    </source>
</evidence>
<sequence length="528" mass="59215">MNSAGASSPFDSFKSKKVLRSSVNKPHLSGEAPDQSPWSSKTPEKPTNPPRRPVTRRQSLRSVNQVREAAKHLRKPDLKPSISTDPLKSAAAATETLISKPNTSRSLPEKYEMLNTFFDRLGSSIRLLRLKGSMSTFTNISRQVEILTDRNFAYSHLAQLKFLLPEALEIKKILVRDDRTSCMKPDLHVTLNFSIVQDDEKLTSDSAFLLLSKLFRSRLLSFCKSNPEGDEVPEDELPEPFNRSKSSSYSVAIQKANQDSVHDITSPIIEQQPIAASLMPQSFKRRFSKQVLSQNVDHESACVSNVLSLVKLSSKLPETPIKGVMTIDGTPVKLVSTPLSATPAQSTRPPVRGFMTPDEDPVMSPSKLTRRASGKRSITFDTPLKSKTPPIKRVSTDDDDLFDILSDDLLASIKEKELKTLHEKNPEISQAKWRKQMIAGLPKLFDTLLFYFQSVKRTVITKEELMKMITLSQLEIVDRREADEQVRLLQELAPEWIYEKTASSGDLLICVNKISSPESIRARLSEAN</sequence>
<dbReference type="Proteomes" id="UP001056120">
    <property type="component" value="Linkage Group LG17"/>
</dbReference>
<gene>
    <name evidence="1" type="ORF">L1987_50555</name>
</gene>
<reference evidence="1 2" key="2">
    <citation type="journal article" date="2022" name="Mol. Ecol. Resour.">
        <title>The genomes of chicory, endive, great burdock and yacon provide insights into Asteraceae paleo-polyploidization history and plant inulin production.</title>
        <authorList>
            <person name="Fan W."/>
            <person name="Wang S."/>
            <person name="Wang H."/>
            <person name="Wang A."/>
            <person name="Jiang F."/>
            <person name="Liu H."/>
            <person name="Zhao H."/>
            <person name="Xu D."/>
            <person name="Zhang Y."/>
        </authorList>
    </citation>
    <scope>NUCLEOTIDE SEQUENCE [LARGE SCALE GENOMIC DNA]</scope>
    <source>
        <strain evidence="2">cv. Yunnan</strain>
        <tissue evidence="1">Leaves</tissue>
    </source>
</reference>
<name>A0ACB9EMD2_9ASTR</name>